<reference evidence="3" key="1">
    <citation type="journal article" date="2014" name="Front. Microbiol.">
        <title>High frequency of phylogenetically diverse reductive dehalogenase-homologous genes in deep subseafloor sedimentary metagenomes.</title>
        <authorList>
            <person name="Kawai M."/>
            <person name="Futagami T."/>
            <person name="Toyoda A."/>
            <person name="Takaki Y."/>
            <person name="Nishi S."/>
            <person name="Hori S."/>
            <person name="Arai W."/>
            <person name="Tsubouchi T."/>
            <person name="Morono Y."/>
            <person name="Uchiyama I."/>
            <person name="Ito T."/>
            <person name="Fujiyama A."/>
            <person name="Inagaki F."/>
            <person name="Takami H."/>
        </authorList>
    </citation>
    <scope>NUCLEOTIDE SEQUENCE</scope>
    <source>
        <strain evidence="3">Expedition CK06-06</strain>
    </source>
</reference>
<comment type="caution">
    <text evidence="3">The sequence shown here is derived from an EMBL/GenBank/DDBJ whole genome shotgun (WGS) entry which is preliminary data.</text>
</comment>
<gene>
    <name evidence="3" type="ORF">S01H1_15030</name>
</gene>
<dbReference type="Gene3D" id="2.130.10.10">
    <property type="entry name" value="YVTN repeat-like/Quinoprotein amine dehydrogenase"/>
    <property type="match status" value="3"/>
</dbReference>
<proteinExistence type="predicted"/>
<keyword evidence="1" id="KW-0677">Repeat</keyword>
<feature type="non-terminal residue" evidence="3">
    <location>
        <position position="385"/>
    </location>
</feature>
<accession>X0RMM3</accession>
<dbReference type="InterPro" id="IPR031778">
    <property type="entry name" value="Sortilin_N"/>
</dbReference>
<dbReference type="GO" id="GO:0010411">
    <property type="term" value="P:xyloglucan metabolic process"/>
    <property type="evidence" value="ECO:0007669"/>
    <property type="project" value="TreeGrafter"/>
</dbReference>
<organism evidence="3">
    <name type="scientific">marine sediment metagenome</name>
    <dbReference type="NCBI Taxonomy" id="412755"/>
    <lineage>
        <taxon>unclassified sequences</taxon>
        <taxon>metagenomes</taxon>
        <taxon>ecological metagenomes</taxon>
    </lineage>
</organism>
<dbReference type="InterPro" id="IPR052025">
    <property type="entry name" value="Xyloglucanase_GH74"/>
</dbReference>
<dbReference type="Pfam" id="PF15902">
    <property type="entry name" value="Sortilin-Vps10"/>
    <property type="match status" value="1"/>
</dbReference>
<feature type="non-terminal residue" evidence="3">
    <location>
        <position position="1"/>
    </location>
</feature>
<dbReference type="EMBL" id="BARS01007841">
    <property type="protein sequence ID" value="GAF70028.1"/>
    <property type="molecule type" value="Genomic_DNA"/>
</dbReference>
<evidence type="ECO:0000259" key="2">
    <source>
        <dbReference type="Pfam" id="PF15902"/>
    </source>
</evidence>
<evidence type="ECO:0000313" key="3">
    <source>
        <dbReference type="EMBL" id="GAF70028.1"/>
    </source>
</evidence>
<dbReference type="AlphaFoldDB" id="X0RMM3"/>
<evidence type="ECO:0000256" key="1">
    <source>
        <dbReference type="ARBA" id="ARBA00022737"/>
    </source>
</evidence>
<sequence length="385" mass="40042">IANSVSDPTGVYRTTDGGESWTQVLDSGGGNVVEMCPSNPDIAYAASAASVHRSEDAGQTWTKVAGHGFGWGPPGVLAGTPIDFQCDPRDPNRVFANNYLGGNFLSEDGGKTWRSASDGYTGAQIVSVAIDGENAAQIYVGGRTGVWGSHDAGSSWRGLRYPAPGVTLIGFEFGAVAVDPGERNHLLVNGDNHIWESSDGGSSWHVRQRPADVTSHAPIAFAPSDPSIVYTGVSETICLVNAGAACIGGRGVFVSRDGGTTWGLANDANIANEAIIDLVVDPSDAQLVYAATQRGVFRTTDGGQSWIVSTSLPADTRVGAIAVDPQNSSNLLAGVDEQGLYASTDGGENWQAVTAGLEPNSSIRDIQFDPTDPQVVYLSDLLSGV</sequence>
<dbReference type="CDD" id="cd15482">
    <property type="entry name" value="Sialidase_non-viral"/>
    <property type="match status" value="2"/>
</dbReference>
<name>X0RMM3_9ZZZZ</name>
<dbReference type="InterPro" id="IPR015943">
    <property type="entry name" value="WD40/YVTN_repeat-like_dom_sf"/>
</dbReference>
<dbReference type="SUPFAM" id="SSF110296">
    <property type="entry name" value="Oligoxyloglucan reducing end-specific cellobiohydrolase"/>
    <property type="match status" value="2"/>
</dbReference>
<dbReference type="PANTHER" id="PTHR43739">
    <property type="entry name" value="XYLOGLUCANASE (EUROFUNG)"/>
    <property type="match status" value="1"/>
</dbReference>
<dbReference type="PANTHER" id="PTHR43739:SF5">
    <property type="entry name" value="EXO-ALPHA-SIALIDASE"/>
    <property type="match status" value="1"/>
</dbReference>
<feature type="domain" description="Sortilin N-terminal" evidence="2">
    <location>
        <begin position="296"/>
        <end position="377"/>
    </location>
</feature>
<protein>
    <recommendedName>
        <fullName evidence="2">Sortilin N-terminal domain-containing protein</fullName>
    </recommendedName>
</protein>